<keyword evidence="2" id="KW-0624">Polysaccharide degradation</keyword>
<dbReference type="InterPro" id="IPR003961">
    <property type="entry name" value="FN3_dom"/>
</dbReference>
<feature type="domain" description="Fibronectin type-III" evidence="5">
    <location>
        <begin position="229"/>
        <end position="326"/>
    </location>
</feature>
<dbReference type="CDD" id="cd00063">
    <property type="entry name" value="FN3"/>
    <property type="match status" value="3"/>
</dbReference>
<evidence type="ECO:0000313" key="7">
    <source>
        <dbReference type="Proteomes" id="UP000249340"/>
    </source>
</evidence>
<evidence type="ECO:0000259" key="5">
    <source>
        <dbReference type="PROSITE" id="PS50853"/>
    </source>
</evidence>
<dbReference type="GO" id="GO:0016020">
    <property type="term" value="C:membrane"/>
    <property type="evidence" value="ECO:0007669"/>
    <property type="project" value="UniProtKB-SubCell"/>
</dbReference>
<feature type="domain" description="Fibronectin type-III" evidence="5">
    <location>
        <begin position="134"/>
        <end position="221"/>
    </location>
</feature>
<dbReference type="PROSITE" id="PS50853">
    <property type="entry name" value="FN3"/>
    <property type="match status" value="3"/>
</dbReference>
<keyword evidence="1" id="KW-0326">Glycosidase</keyword>
<dbReference type="Pfam" id="PF00041">
    <property type="entry name" value="fn3"/>
    <property type="match status" value="2"/>
</dbReference>
<proteinExistence type="predicted"/>
<name>A0A345SRL7_9ACTN</name>
<evidence type="ECO:0000313" key="6">
    <source>
        <dbReference type="EMBL" id="AXI76372.1"/>
    </source>
</evidence>
<dbReference type="InterPro" id="IPR036116">
    <property type="entry name" value="FN3_sf"/>
</dbReference>
<dbReference type="GO" id="GO:0016798">
    <property type="term" value="F:hydrolase activity, acting on glycosyl bonds"/>
    <property type="evidence" value="ECO:0007669"/>
    <property type="project" value="UniProtKB-KW"/>
</dbReference>
<dbReference type="AlphaFoldDB" id="A0A345SRL7"/>
<feature type="compositionally biased region" description="Low complexity" evidence="3">
    <location>
        <begin position="115"/>
        <end position="124"/>
    </location>
</feature>
<dbReference type="PROSITE" id="PS51257">
    <property type="entry name" value="PROKAR_LIPOPROTEIN"/>
    <property type="match status" value="1"/>
</dbReference>
<keyword evidence="1" id="KW-0378">Hydrolase</keyword>
<dbReference type="PANTHER" id="PTHR46957">
    <property type="entry name" value="CYTOKINE RECEPTOR"/>
    <property type="match status" value="1"/>
</dbReference>
<feature type="chain" id="PRO_5038492936" evidence="4">
    <location>
        <begin position="20"/>
        <end position="326"/>
    </location>
</feature>
<evidence type="ECO:0000256" key="4">
    <source>
        <dbReference type="SAM" id="SignalP"/>
    </source>
</evidence>
<dbReference type="EMBL" id="CP031264">
    <property type="protein sequence ID" value="AXI76372.1"/>
    <property type="molecule type" value="Genomic_DNA"/>
</dbReference>
<dbReference type="Proteomes" id="UP000249340">
    <property type="component" value="Chromosome"/>
</dbReference>
<dbReference type="InterPro" id="IPR013783">
    <property type="entry name" value="Ig-like_fold"/>
</dbReference>
<keyword evidence="7" id="KW-1185">Reference proteome</keyword>
<dbReference type="SUPFAM" id="SSF49265">
    <property type="entry name" value="Fibronectin type III"/>
    <property type="match status" value="2"/>
</dbReference>
<keyword evidence="2" id="KW-0119">Carbohydrate metabolism</keyword>
<feature type="domain" description="Fibronectin type-III" evidence="5">
    <location>
        <begin position="37"/>
        <end position="124"/>
    </location>
</feature>
<dbReference type="Gene3D" id="2.60.40.10">
    <property type="entry name" value="Immunoglobulins"/>
    <property type="match status" value="3"/>
</dbReference>
<sequence>MRRSPWLAVSASAASLLLAAACAVGGGGGDGGTAPPAPDGITAQAGSAHSVHVMWNQPGDTEAVGGYEVYQGGVKVKEVPGSQHMVDITGLEPSSAYRFTVRARDAKGNLSPQSAETTATTLAAETDDRVPPTRPATLRGHAEGSHAASLTWGRSTDNLGVTSYEIYQGGVKIHSVPGSQTTTLLTGLRPGTAYAFTVRARDAADNVSPAGPVLRLTTASAPGSGPSTAPAAFRVRSRADSGTHYLDLSWTPPQTDGAITEYQIYLDGQYTTTLAWGADAPSGTVGYSLPVGDRPHPRYAVKVRARLPDGTWGAFSAQRTVTTTGS</sequence>
<protein>
    <submittedName>
        <fullName evidence="6">Fibronectin type III domain-containing protein</fullName>
    </submittedName>
</protein>
<feature type="signal peptide" evidence="4">
    <location>
        <begin position="1"/>
        <end position="19"/>
    </location>
</feature>
<reference evidence="7" key="1">
    <citation type="submission" date="2018-07" db="EMBL/GenBank/DDBJ databases">
        <title>Streptacidiphilus bronchialis DSM 106435 chromosome.</title>
        <authorList>
            <person name="Batra D."/>
            <person name="Gulvik C.A."/>
        </authorList>
    </citation>
    <scope>NUCLEOTIDE SEQUENCE [LARGE SCALE GENOMIC DNA]</scope>
    <source>
        <strain evidence="7">DSM 106435</strain>
    </source>
</reference>
<dbReference type="OrthoDB" id="4320050at2"/>
<evidence type="ECO:0000256" key="2">
    <source>
        <dbReference type="ARBA" id="ARBA00023326"/>
    </source>
</evidence>
<accession>A0A345SRL7</accession>
<dbReference type="InterPro" id="IPR050713">
    <property type="entry name" value="RTP_Phos/Ushers"/>
</dbReference>
<dbReference type="GO" id="GO:0000272">
    <property type="term" value="P:polysaccharide catabolic process"/>
    <property type="evidence" value="ECO:0007669"/>
    <property type="project" value="UniProtKB-KW"/>
</dbReference>
<gene>
    <name evidence="6" type="ORF">C7M71_001640</name>
</gene>
<keyword evidence="4" id="KW-0732">Signal</keyword>
<evidence type="ECO:0000256" key="3">
    <source>
        <dbReference type="SAM" id="MobiDB-lite"/>
    </source>
</evidence>
<feature type="region of interest" description="Disordered" evidence="3">
    <location>
        <begin position="108"/>
        <end position="147"/>
    </location>
</feature>
<evidence type="ECO:0000256" key="1">
    <source>
        <dbReference type="ARBA" id="ARBA00023295"/>
    </source>
</evidence>
<dbReference type="KEGG" id="stri:C7M71_001640"/>
<dbReference type="PANTHER" id="PTHR46957:SF3">
    <property type="entry name" value="CYTOKINE RECEPTOR"/>
    <property type="match status" value="1"/>
</dbReference>
<dbReference type="SMART" id="SM00060">
    <property type="entry name" value="FN3"/>
    <property type="match status" value="3"/>
</dbReference>
<organism evidence="6 7">
    <name type="scientific">Peterkaempfera bronchialis</name>
    <dbReference type="NCBI Taxonomy" id="2126346"/>
    <lineage>
        <taxon>Bacteria</taxon>
        <taxon>Bacillati</taxon>
        <taxon>Actinomycetota</taxon>
        <taxon>Actinomycetes</taxon>
        <taxon>Kitasatosporales</taxon>
        <taxon>Streptomycetaceae</taxon>
        <taxon>Peterkaempfera</taxon>
    </lineage>
</organism>